<dbReference type="Gene3D" id="1.20.1250.20">
    <property type="entry name" value="MFS general substrate transporter like domains"/>
    <property type="match status" value="1"/>
</dbReference>
<dbReference type="GO" id="GO:0022857">
    <property type="term" value="F:transmembrane transporter activity"/>
    <property type="evidence" value="ECO:0007669"/>
    <property type="project" value="InterPro"/>
</dbReference>
<keyword evidence="3" id="KW-0813">Transport</keyword>
<dbReference type="CDD" id="cd17503">
    <property type="entry name" value="MFS_LmrB_MDR_like"/>
    <property type="match status" value="1"/>
</dbReference>
<dbReference type="PRINTS" id="PR01036">
    <property type="entry name" value="TCRTETB"/>
</dbReference>
<accession>A0AA96RLJ3</accession>
<dbReference type="InterPro" id="IPR020846">
    <property type="entry name" value="MFS_dom"/>
</dbReference>
<name>A0AA96RLJ3_9BACL</name>
<evidence type="ECO:0000256" key="7">
    <source>
        <dbReference type="ARBA" id="ARBA00023136"/>
    </source>
</evidence>
<gene>
    <name evidence="10" type="ORF">MJB10_04795</name>
</gene>
<protein>
    <submittedName>
        <fullName evidence="10">DHA2 family efflux MFS transporter permease subunit</fullName>
    </submittedName>
</protein>
<keyword evidence="6 8" id="KW-1133">Transmembrane helix</keyword>
<feature type="transmembrane region" description="Helical" evidence="8">
    <location>
        <begin position="456"/>
        <end position="474"/>
    </location>
</feature>
<dbReference type="EMBL" id="CP130319">
    <property type="protein sequence ID" value="WNR45456.1"/>
    <property type="molecule type" value="Genomic_DNA"/>
</dbReference>
<proteinExistence type="inferred from homology"/>
<feature type="domain" description="Major facilitator superfamily (MFS) profile" evidence="9">
    <location>
        <begin position="17"/>
        <end position="479"/>
    </location>
</feature>
<dbReference type="PANTHER" id="PTHR42718">
    <property type="entry name" value="MAJOR FACILITATOR SUPERFAMILY MULTIDRUG TRANSPORTER MFSC"/>
    <property type="match status" value="1"/>
</dbReference>
<organism evidence="10 11">
    <name type="scientific">Paenibacillus roseopurpureus</name>
    <dbReference type="NCBI Taxonomy" id="2918901"/>
    <lineage>
        <taxon>Bacteria</taxon>
        <taxon>Bacillati</taxon>
        <taxon>Bacillota</taxon>
        <taxon>Bacilli</taxon>
        <taxon>Bacillales</taxon>
        <taxon>Paenibacillaceae</taxon>
        <taxon>Paenibacillus</taxon>
    </lineage>
</organism>
<feature type="transmembrane region" description="Helical" evidence="8">
    <location>
        <begin position="372"/>
        <end position="391"/>
    </location>
</feature>
<dbReference type="PANTHER" id="PTHR42718:SF9">
    <property type="entry name" value="MAJOR FACILITATOR SUPERFAMILY MULTIDRUG TRANSPORTER MFSC"/>
    <property type="match status" value="1"/>
</dbReference>
<comment type="subcellular location">
    <subcellularLocation>
        <location evidence="1">Cell membrane</location>
        <topology evidence="1">Multi-pass membrane protein</topology>
    </subcellularLocation>
</comment>
<dbReference type="AlphaFoldDB" id="A0AA96RLJ3"/>
<feature type="transmembrane region" description="Helical" evidence="8">
    <location>
        <begin position="203"/>
        <end position="222"/>
    </location>
</feature>
<dbReference type="Gene3D" id="1.20.1720.10">
    <property type="entry name" value="Multidrug resistance protein D"/>
    <property type="match status" value="1"/>
</dbReference>
<dbReference type="InterPro" id="IPR011701">
    <property type="entry name" value="MFS"/>
</dbReference>
<feature type="transmembrane region" description="Helical" evidence="8">
    <location>
        <begin position="17"/>
        <end position="39"/>
    </location>
</feature>
<dbReference type="GO" id="GO:0005886">
    <property type="term" value="C:plasma membrane"/>
    <property type="evidence" value="ECO:0007669"/>
    <property type="project" value="UniProtKB-SubCell"/>
</dbReference>
<evidence type="ECO:0000256" key="2">
    <source>
        <dbReference type="ARBA" id="ARBA00008537"/>
    </source>
</evidence>
<evidence type="ECO:0000256" key="1">
    <source>
        <dbReference type="ARBA" id="ARBA00004651"/>
    </source>
</evidence>
<dbReference type="NCBIfam" id="TIGR00711">
    <property type="entry name" value="efflux_EmrB"/>
    <property type="match status" value="1"/>
</dbReference>
<comment type="similarity">
    <text evidence="2">Belongs to the major facilitator superfamily. EmrB family.</text>
</comment>
<dbReference type="InterPro" id="IPR036259">
    <property type="entry name" value="MFS_trans_sf"/>
</dbReference>
<feature type="transmembrane region" description="Helical" evidence="8">
    <location>
        <begin position="306"/>
        <end position="328"/>
    </location>
</feature>
<feature type="transmembrane region" description="Helical" evidence="8">
    <location>
        <begin position="140"/>
        <end position="160"/>
    </location>
</feature>
<sequence>MSTNSAIDVSSIKKGPLLFVMILGAFIAILNQTIMGVALPELMKEFSIAASTGQWLTTGYMLVNGVLIPITAFLMQRFTTRELFQASMIIFLIGTIVSAAAPGFEVLLTGRLIQAAGAGILMPLLMNVILTIYPPEKRGAAMGMVGLSIIFAPAVGPAIAGYILEHYSWRTLFYGIIPFAVIVIVVAFAYLKNVSQRTYPKIDAWGVLLSTVGFGFLLYGFSSAGSKGWSSTEVVLSIIVGVVALILFTWRQLVIKSPLLDLRAFKYNMFTLTTLINIAVTMVMYADMMLLPLYLQNARGYTPLESGILMLPGALLMGLMMPVAGKFFDRFGAKWLSIIGMVITIITTLGFVNLTDSTSYTYLVLMSTGRRFGMALFLMPITTAGLNQLPARLNAHGTAISNTIKQVAGGVGTALLVTVMSTRTKTHLVDMMTASKTATATKELIKEASIQGINDSYLVIIGIGIVGLVLSFFIKRVGQAEEPEVEPSLSRKTLKST</sequence>
<dbReference type="SUPFAM" id="SSF103473">
    <property type="entry name" value="MFS general substrate transporter"/>
    <property type="match status" value="1"/>
</dbReference>
<evidence type="ECO:0000313" key="11">
    <source>
        <dbReference type="Proteomes" id="UP001304650"/>
    </source>
</evidence>
<dbReference type="PROSITE" id="PS50850">
    <property type="entry name" value="MFS"/>
    <property type="match status" value="1"/>
</dbReference>
<keyword evidence="4" id="KW-1003">Cell membrane</keyword>
<evidence type="ECO:0000259" key="9">
    <source>
        <dbReference type="PROSITE" id="PS50850"/>
    </source>
</evidence>
<feature type="transmembrane region" description="Helical" evidence="8">
    <location>
        <begin position="234"/>
        <end position="255"/>
    </location>
</feature>
<evidence type="ECO:0000256" key="3">
    <source>
        <dbReference type="ARBA" id="ARBA00022448"/>
    </source>
</evidence>
<dbReference type="Pfam" id="PF07690">
    <property type="entry name" value="MFS_1"/>
    <property type="match status" value="1"/>
</dbReference>
<feature type="transmembrane region" description="Helical" evidence="8">
    <location>
        <begin position="59"/>
        <end position="76"/>
    </location>
</feature>
<keyword evidence="7 8" id="KW-0472">Membrane</keyword>
<evidence type="ECO:0000313" key="10">
    <source>
        <dbReference type="EMBL" id="WNR45456.1"/>
    </source>
</evidence>
<keyword evidence="11" id="KW-1185">Reference proteome</keyword>
<feature type="transmembrane region" description="Helical" evidence="8">
    <location>
        <begin position="267"/>
        <end position="286"/>
    </location>
</feature>
<reference evidence="10" key="1">
    <citation type="submission" date="2022-02" db="EMBL/GenBank/DDBJ databases">
        <title>Paenibacillus sp. MBLB1832 Whole Genome Shotgun Sequencing.</title>
        <authorList>
            <person name="Hwang C.Y."/>
            <person name="Cho E.-S."/>
            <person name="Seo M.-J."/>
        </authorList>
    </citation>
    <scope>NUCLEOTIDE SEQUENCE</scope>
    <source>
        <strain evidence="10">MBLB1832</strain>
    </source>
</reference>
<evidence type="ECO:0000256" key="6">
    <source>
        <dbReference type="ARBA" id="ARBA00022989"/>
    </source>
</evidence>
<feature type="transmembrane region" description="Helical" evidence="8">
    <location>
        <begin position="335"/>
        <end position="352"/>
    </location>
</feature>
<feature type="transmembrane region" description="Helical" evidence="8">
    <location>
        <begin position="172"/>
        <end position="191"/>
    </location>
</feature>
<dbReference type="RefSeq" id="WP_314802216.1">
    <property type="nucleotide sequence ID" value="NZ_CP130319.1"/>
</dbReference>
<evidence type="ECO:0000256" key="5">
    <source>
        <dbReference type="ARBA" id="ARBA00022692"/>
    </source>
</evidence>
<dbReference type="KEGG" id="proo:MJB10_04795"/>
<feature type="transmembrane region" description="Helical" evidence="8">
    <location>
        <begin position="83"/>
        <end position="101"/>
    </location>
</feature>
<keyword evidence="5 8" id="KW-0812">Transmembrane</keyword>
<evidence type="ECO:0000256" key="4">
    <source>
        <dbReference type="ARBA" id="ARBA00022475"/>
    </source>
</evidence>
<dbReference type="Proteomes" id="UP001304650">
    <property type="component" value="Chromosome"/>
</dbReference>
<feature type="transmembrane region" description="Helical" evidence="8">
    <location>
        <begin position="403"/>
        <end position="422"/>
    </location>
</feature>
<feature type="transmembrane region" description="Helical" evidence="8">
    <location>
        <begin position="113"/>
        <end position="133"/>
    </location>
</feature>
<dbReference type="InterPro" id="IPR004638">
    <property type="entry name" value="EmrB-like"/>
</dbReference>
<evidence type="ECO:0000256" key="8">
    <source>
        <dbReference type="SAM" id="Phobius"/>
    </source>
</evidence>